<protein>
    <recommendedName>
        <fullName evidence="3">Nudix hydrolase domain-containing protein</fullName>
    </recommendedName>
</protein>
<dbReference type="STRING" id="1291052.FC18_GL001723"/>
<dbReference type="SUPFAM" id="SSF55811">
    <property type="entry name" value="Nudix"/>
    <property type="match status" value="1"/>
</dbReference>
<comment type="caution">
    <text evidence="1">The sequence shown here is derived from an EMBL/GenBank/DDBJ whole genome shotgun (WGS) entry which is preliminary data.</text>
</comment>
<dbReference type="Proteomes" id="UP000051679">
    <property type="component" value="Unassembled WGS sequence"/>
</dbReference>
<reference evidence="1 2" key="1">
    <citation type="journal article" date="2015" name="Genome Announc.">
        <title>Expanding the biotechnology potential of lactobacilli through comparative genomics of 213 strains and associated genera.</title>
        <authorList>
            <person name="Sun Z."/>
            <person name="Harris H.M."/>
            <person name="McCann A."/>
            <person name="Guo C."/>
            <person name="Argimon S."/>
            <person name="Zhang W."/>
            <person name="Yang X."/>
            <person name="Jeffery I.B."/>
            <person name="Cooney J.C."/>
            <person name="Kagawa T.F."/>
            <person name="Liu W."/>
            <person name="Song Y."/>
            <person name="Salvetti E."/>
            <person name="Wrobel A."/>
            <person name="Rasinkangas P."/>
            <person name="Parkhill J."/>
            <person name="Rea M.C."/>
            <person name="O'Sullivan O."/>
            <person name="Ritari J."/>
            <person name="Douillard F.P."/>
            <person name="Paul Ross R."/>
            <person name="Yang R."/>
            <person name="Briner A.E."/>
            <person name="Felis G.E."/>
            <person name="de Vos W.M."/>
            <person name="Barrangou R."/>
            <person name="Klaenhammer T.R."/>
            <person name="Caufield P.W."/>
            <person name="Cui Y."/>
            <person name="Zhang H."/>
            <person name="O'Toole P.W."/>
        </authorList>
    </citation>
    <scope>NUCLEOTIDE SEQUENCE [LARGE SCALE GENOMIC DNA]</scope>
    <source>
        <strain evidence="1 2">DSM 20505</strain>
    </source>
</reference>
<keyword evidence="2" id="KW-1185">Reference proteome</keyword>
<dbReference type="PATRIC" id="fig|1291052.5.peg.1762"/>
<organism evidence="1 2">
    <name type="scientific">Lacticaseibacillus sharpeae JCM 1186 = DSM 20505</name>
    <dbReference type="NCBI Taxonomy" id="1291052"/>
    <lineage>
        <taxon>Bacteria</taxon>
        <taxon>Bacillati</taxon>
        <taxon>Bacillota</taxon>
        <taxon>Bacilli</taxon>
        <taxon>Lactobacillales</taxon>
        <taxon>Lactobacillaceae</taxon>
        <taxon>Lacticaseibacillus</taxon>
    </lineage>
</organism>
<dbReference type="AlphaFoldDB" id="A0A0R1ZJ85"/>
<evidence type="ECO:0000313" key="1">
    <source>
        <dbReference type="EMBL" id="KRM55016.1"/>
    </source>
</evidence>
<evidence type="ECO:0008006" key="3">
    <source>
        <dbReference type="Google" id="ProtNLM"/>
    </source>
</evidence>
<gene>
    <name evidence="1" type="ORF">FC18_GL001723</name>
</gene>
<dbReference type="InterPro" id="IPR015797">
    <property type="entry name" value="NUDIX_hydrolase-like_dom_sf"/>
</dbReference>
<evidence type="ECO:0000313" key="2">
    <source>
        <dbReference type="Proteomes" id="UP000051679"/>
    </source>
</evidence>
<name>A0A0R1ZJ85_9LACO</name>
<proteinExistence type="predicted"/>
<accession>A0A0R1ZJ85</accession>
<dbReference type="EMBL" id="AYYO01000037">
    <property type="protein sequence ID" value="KRM55016.1"/>
    <property type="molecule type" value="Genomic_DNA"/>
</dbReference>
<sequence length="67" mass="7257">MIRCQDDLLVLAKNDSEFEPSLTFPGGHVEANESVTAGAVQKAKLNAVVQAVLDTYLNGSTRELYFA</sequence>